<evidence type="ECO:0000313" key="7">
    <source>
        <dbReference type="Proteomes" id="UP000002019"/>
    </source>
</evidence>
<dbReference type="PANTHER" id="PTHR46233">
    <property type="entry name" value="HYDROXYACYLGLUTATHIONE HYDROLASE GLOC"/>
    <property type="match status" value="1"/>
</dbReference>
<keyword evidence="7" id="KW-1185">Reference proteome</keyword>
<dbReference type="HOGENOM" id="CLU_030571_5_4_0"/>
<proteinExistence type="predicted"/>
<evidence type="ECO:0000313" key="6">
    <source>
        <dbReference type="EMBL" id="CAO80771.1"/>
    </source>
</evidence>
<evidence type="ECO:0000259" key="5">
    <source>
        <dbReference type="SMART" id="SM00849"/>
    </source>
</evidence>
<dbReference type="AlphaFoldDB" id="B0VHF6"/>
<dbReference type="eggNOG" id="COG0491">
    <property type="taxonomic scope" value="Bacteria"/>
</dbReference>
<dbReference type="InterPro" id="IPR051453">
    <property type="entry name" value="MBL_Glyoxalase_II"/>
</dbReference>
<gene>
    <name evidence="6" type="ordered locus">CLOAM0897</name>
</gene>
<comment type="cofactor">
    <cofactor evidence="1">
        <name>Zn(2+)</name>
        <dbReference type="ChEBI" id="CHEBI:29105"/>
    </cofactor>
</comment>
<dbReference type="EC" id="3.1.2.6" evidence="6"/>
<keyword evidence="3 6" id="KW-0378">Hydrolase</keyword>
<dbReference type="Pfam" id="PF00753">
    <property type="entry name" value="Lactamase_B"/>
    <property type="match status" value="1"/>
</dbReference>
<protein>
    <submittedName>
        <fullName evidence="6">Metallo-beta-lactamase family protein</fullName>
        <ecNumber evidence="6">3.1.2.6</ecNumber>
    </submittedName>
</protein>
<organism evidence="6 7">
    <name type="scientific">Cloacimonas acidaminovorans (strain Evry)</name>
    <dbReference type="NCBI Taxonomy" id="459349"/>
    <lineage>
        <taxon>Bacteria</taxon>
        <taxon>Pseudomonadati</taxon>
        <taxon>Candidatus Cloacimonadota</taxon>
        <taxon>Candidatus Cloacimonadia</taxon>
        <taxon>Candidatus Cloacimonadales</taxon>
        <taxon>Candidatus Cloacimonadaceae</taxon>
        <taxon>Candidatus Cloacimonas</taxon>
    </lineage>
</organism>
<dbReference type="EMBL" id="CU466930">
    <property type="protein sequence ID" value="CAO80771.1"/>
    <property type="molecule type" value="Genomic_DNA"/>
</dbReference>
<feature type="domain" description="Metallo-beta-lactamase" evidence="5">
    <location>
        <begin position="14"/>
        <end position="191"/>
    </location>
</feature>
<name>B0VHF6_CLOAI</name>
<dbReference type="SUPFAM" id="SSF56281">
    <property type="entry name" value="Metallo-hydrolase/oxidoreductase"/>
    <property type="match status" value="1"/>
</dbReference>
<dbReference type="Gene3D" id="3.60.15.10">
    <property type="entry name" value="Ribonuclease Z/Hydroxyacylglutathione hydrolase-like"/>
    <property type="match status" value="1"/>
</dbReference>
<evidence type="ECO:0000256" key="3">
    <source>
        <dbReference type="ARBA" id="ARBA00022801"/>
    </source>
</evidence>
<dbReference type="STRING" id="459349.CLOAM0897"/>
<keyword evidence="2" id="KW-0479">Metal-binding</keyword>
<dbReference type="GO" id="GO:0004416">
    <property type="term" value="F:hydroxyacylglutathione hydrolase activity"/>
    <property type="evidence" value="ECO:0007669"/>
    <property type="project" value="UniProtKB-EC"/>
</dbReference>
<sequence length="208" mass="22837">MIKIESTVLLESFQTNTYLLWDSISAEAFLIDPAIPSETFLQRIKQLELKVKMIINTHGHADHIGGNLYFAKALNCPVAIHLADAEMLTNNAKNFSTYMGFELNLSAPQVILHDGDELFLGSEKVKVIHTPGHTEGSICLLTGKYLISGDTLFEQSIGRTDFPGGSHTAIINSIKNKLFILDDDVLVFPGHGPTTSIGLEKVNNPFVN</sequence>
<reference evidence="6 7" key="1">
    <citation type="journal article" date="2008" name="J. Bacteriol.">
        <title>'Candidatus Cloacamonas acidaminovorans': genome sequence reconstruction provides a first glimpse of a new bacterial division.</title>
        <authorList>
            <person name="Pelletier E."/>
            <person name="Kreimeyer A."/>
            <person name="Bocs S."/>
            <person name="Rouy Z."/>
            <person name="Gyapay G."/>
            <person name="Chouari R."/>
            <person name="Riviere D."/>
            <person name="Ganesan A."/>
            <person name="Daegelen P."/>
            <person name="Sghir A."/>
            <person name="Cohen G.N."/>
            <person name="Medigue C."/>
            <person name="Weissenbach J."/>
            <person name="Le Paslier D."/>
        </authorList>
    </citation>
    <scope>NUCLEOTIDE SEQUENCE [LARGE SCALE GENOMIC DNA]</scope>
    <source>
        <strain evidence="7">Evry</strain>
    </source>
</reference>
<dbReference type="OrthoDB" id="9802248at2"/>
<evidence type="ECO:0000256" key="4">
    <source>
        <dbReference type="ARBA" id="ARBA00022833"/>
    </source>
</evidence>
<dbReference type="SMART" id="SM00849">
    <property type="entry name" value="Lactamase_B"/>
    <property type="match status" value="1"/>
</dbReference>
<dbReference type="InterPro" id="IPR036866">
    <property type="entry name" value="RibonucZ/Hydroxyglut_hydro"/>
</dbReference>
<accession>B0VHF6</accession>
<dbReference type="CDD" id="cd06262">
    <property type="entry name" value="metallo-hydrolase-like_MBL-fold"/>
    <property type="match status" value="1"/>
</dbReference>
<dbReference type="InterPro" id="IPR001279">
    <property type="entry name" value="Metallo-B-lactamas"/>
</dbReference>
<dbReference type="RefSeq" id="WP_015424629.1">
    <property type="nucleotide sequence ID" value="NC_020449.1"/>
</dbReference>
<keyword evidence="4" id="KW-0862">Zinc</keyword>
<dbReference type="KEGG" id="caci:CLOAM0897"/>
<dbReference type="PANTHER" id="PTHR46233:SF3">
    <property type="entry name" value="HYDROXYACYLGLUTATHIONE HYDROLASE GLOC"/>
    <property type="match status" value="1"/>
</dbReference>
<evidence type="ECO:0000256" key="1">
    <source>
        <dbReference type="ARBA" id="ARBA00001947"/>
    </source>
</evidence>
<dbReference type="Proteomes" id="UP000002019">
    <property type="component" value="Chromosome"/>
</dbReference>
<dbReference type="GO" id="GO:0046872">
    <property type="term" value="F:metal ion binding"/>
    <property type="evidence" value="ECO:0007669"/>
    <property type="project" value="UniProtKB-KW"/>
</dbReference>
<evidence type="ECO:0000256" key="2">
    <source>
        <dbReference type="ARBA" id="ARBA00022723"/>
    </source>
</evidence>